<dbReference type="PANTHER" id="PTHR21087">
    <property type="entry name" value="SHIKIMATE KINASE"/>
    <property type="match status" value="1"/>
</dbReference>
<dbReference type="InterPro" id="IPR027417">
    <property type="entry name" value="P-loop_NTPase"/>
</dbReference>
<keyword evidence="11" id="KW-0479">Metal-binding</keyword>
<evidence type="ECO:0000256" key="2">
    <source>
        <dbReference type="ARBA" id="ARBA00006997"/>
    </source>
</evidence>
<dbReference type="Pfam" id="PF01202">
    <property type="entry name" value="SKI"/>
    <property type="match status" value="1"/>
</dbReference>
<evidence type="ECO:0000256" key="1">
    <source>
        <dbReference type="ARBA" id="ARBA00004842"/>
    </source>
</evidence>
<dbReference type="Proteomes" id="UP000049983">
    <property type="component" value="Unassembled WGS sequence"/>
</dbReference>
<dbReference type="EC" id="2.7.1.71" evidence="3 11"/>
<feature type="binding site" evidence="11">
    <location>
        <position position="89"/>
    </location>
    <ligand>
        <name>substrate</name>
    </ligand>
</feature>
<comment type="caution">
    <text evidence="11">Lacks conserved residue(s) required for the propagation of feature annotation.</text>
</comment>
<comment type="subcellular location">
    <subcellularLocation>
        <location evidence="11">Cytoplasm</location>
    </subcellularLocation>
</comment>
<dbReference type="AlphaFoldDB" id="A0A0M6Z9U0"/>
<evidence type="ECO:0000313" key="13">
    <source>
        <dbReference type="Proteomes" id="UP000049983"/>
    </source>
</evidence>
<keyword evidence="11" id="KW-0963">Cytoplasm</keyword>
<comment type="cofactor">
    <cofactor evidence="11">
        <name>Mg(2+)</name>
        <dbReference type="ChEBI" id="CHEBI:18420"/>
    </cofactor>
    <text evidence="11">Binds 1 Mg(2+) ion per subunit.</text>
</comment>
<dbReference type="GO" id="GO:0009423">
    <property type="term" value="P:chorismate biosynthetic process"/>
    <property type="evidence" value="ECO:0007669"/>
    <property type="project" value="UniProtKB-UniRule"/>
</dbReference>
<keyword evidence="11" id="KW-0460">Magnesium</keyword>
<dbReference type="GO" id="GO:0004765">
    <property type="term" value="F:shikimate kinase activity"/>
    <property type="evidence" value="ECO:0007669"/>
    <property type="project" value="UniProtKB-UniRule"/>
</dbReference>
<keyword evidence="13" id="KW-1185">Reference proteome</keyword>
<dbReference type="InterPro" id="IPR023000">
    <property type="entry name" value="Shikimate_kinase_CS"/>
</dbReference>
<dbReference type="PANTHER" id="PTHR21087:SF16">
    <property type="entry name" value="SHIKIMATE KINASE 1, CHLOROPLASTIC"/>
    <property type="match status" value="1"/>
</dbReference>
<keyword evidence="5 11" id="KW-0808">Transferase</keyword>
<dbReference type="GO" id="GO:0005524">
    <property type="term" value="F:ATP binding"/>
    <property type="evidence" value="ECO:0007669"/>
    <property type="project" value="UniProtKB-UniRule"/>
</dbReference>
<evidence type="ECO:0000256" key="5">
    <source>
        <dbReference type="ARBA" id="ARBA00022679"/>
    </source>
</evidence>
<dbReference type="GeneID" id="97668392"/>
<keyword evidence="6 11" id="KW-0547">Nucleotide-binding</keyword>
<evidence type="ECO:0000256" key="3">
    <source>
        <dbReference type="ARBA" id="ARBA00012154"/>
    </source>
</evidence>
<accession>A0A0M6Z9U0</accession>
<dbReference type="HAMAP" id="MF_00109">
    <property type="entry name" value="Shikimate_kinase"/>
    <property type="match status" value="1"/>
</dbReference>
<dbReference type="UniPathway" id="UPA00053">
    <property type="reaction ID" value="UER00088"/>
</dbReference>
<keyword evidence="8 11" id="KW-0067">ATP-binding</keyword>
<feature type="binding site" evidence="11">
    <location>
        <position position="168"/>
    </location>
    <ligand>
        <name>substrate</name>
    </ligand>
</feature>
<dbReference type="NCBIfam" id="NF010552">
    <property type="entry name" value="PRK13946.1"/>
    <property type="match status" value="1"/>
</dbReference>
<feature type="binding site" evidence="11">
    <location>
        <position position="47"/>
    </location>
    <ligand>
        <name>Mg(2+)</name>
        <dbReference type="ChEBI" id="CHEBI:18420"/>
    </ligand>
</feature>
<dbReference type="GO" id="GO:0005829">
    <property type="term" value="C:cytosol"/>
    <property type="evidence" value="ECO:0007669"/>
    <property type="project" value="TreeGrafter"/>
</dbReference>
<dbReference type="RefSeq" id="WP_055114707.1">
    <property type="nucleotide sequence ID" value="NZ_CXWA01000002.1"/>
</dbReference>
<gene>
    <name evidence="11 12" type="primary">aroK</name>
    <name evidence="12" type="ORF">LA5096_00953</name>
</gene>
<proteinExistence type="inferred from homology"/>
<evidence type="ECO:0000256" key="10">
    <source>
        <dbReference type="ARBA" id="ARBA00048567"/>
    </source>
</evidence>
<comment type="similarity">
    <text evidence="2 11">Belongs to the shikimate kinase family.</text>
</comment>
<feature type="binding site" evidence="11">
    <location>
        <begin position="43"/>
        <end position="48"/>
    </location>
    <ligand>
        <name>ATP</name>
        <dbReference type="ChEBI" id="CHEBI:30616"/>
    </ligand>
</feature>
<comment type="catalytic activity">
    <reaction evidence="10 11">
        <text>shikimate + ATP = 3-phosphoshikimate + ADP + H(+)</text>
        <dbReference type="Rhea" id="RHEA:13121"/>
        <dbReference type="ChEBI" id="CHEBI:15378"/>
        <dbReference type="ChEBI" id="CHEBI:30616"/>
        <dbReference type="ChEBI" id="CHEBI:36208"/>
        <dbReference type="ChEBI" id="CHEBI:145989"/>
        <dbReference type="ChEBI" id="CHEBI:456216"/>
        <dbReference type="EC" id="2.7.1.71"/>
    </reaction>
</comment>
<feature type="binding site" evidence="11">
    <location>
        <position position="149"/>
    </location>
    <ligand>
        <name>ATP</name>
        <dbReference type="ChEBI" id="CHEBI:30616"/>
    </ligand>
</feature>
<keyword evidence="4 11" id="KW-0028">Amino-acid biosynthesis</keyword>
<feature type="binding site" evidence="11">
    <location>
        <position position="65"/>
    </location>
    <ligand>
        <name>substrate</name>
    </ligand>
</feature>
<feature type="binding site" evidence="11">
    <location>
        <position position="111"/>
    </location>
    <ligand>
        <name>substrate</name>
    </ligand>
</feature>
<name>A0A0M6Z9U0_9HYPH</name>
<evidence type="ECO:0000256" key="9">
    <source>
        <dbReference type="ARBA" id="ARBA00023141"/>
    </source>
</evidence>
<protein>
    <recommendedName>
        <fullName evidence="3 11">Shikimate kinase</fullName>
        <shortName evidence="11">SK</shortName>
        <ecNumber evidence="3 11">2.7.1.71</ecNumber>
    </recommendedName>
</protein>
<evidence type="ECO:0000313" key="12">
    <source>
        <dbReference type="EMBL" id="CTQ66064.1"/>
    </source>
</evidence>
<reference evidence="13" key="1">
    <citation type="submission" date="2015-07" db="EMBL/GenBank/DDBJ databases">
        <authorList>
            <person name="Rodrigo-Torres Lidia"/>
            <person name="Arahal R.David."/>
        </authorList>
    </citation>
    <scope>NUCLEOTIDE SEQUENCE [LARGE SCALE GENOMIC DNA]</scope>
    <source>
        <strain evidence="13">CECT 5096</strain>
    </source>
</reference>
<dbReference type="PROSITE" id="PS01128">
    <property type="entry name" value="SHIKIMATE_KINASE"/>
    <property type="match status" value="1"/>
</dbReference>
<dbReference type="CDD" id="cd00464">
    <property type="entry name" value="SK"/>
    <property type="match status" value="1"/>
</dbReference>
<comment type="subunit">
    <text evidence="11">Monomer.</text>
</comment>
<dbReference type="EMBL" id="CXWC01000002">
    <property type="protein sequence ID" value="CTQ66064.1"/>
    <property type="molecule type" value="Genomic_DNA"/>
</dbReference>
<evidence type="ECO:0000256" key="7">
    <source>
        <dbReference type="ARBA" id="ARBA00022777"/>
    </source>
</evidence>
<keyword evidence="7 11" id="KW-0418">Kinase</keyword>
<dbReference type="GO" id="GO:0008652">
    <property type="term" value="P:amino acid biosynthetic process"/>
    <property type="evidence" value="ECO:0007669"/>
    <property type="project" value="UniProtKB-KW"/>
</dbReference>
<dbReference type="SUPFAM" id="SSF52540">
    <property type="entry name" value="P-loop containing nucleoside triphosphate hydrolases"/>
    <property type="match status" value="1"/>
</dbReference>
<keyword evidence="9 11" id="KW-0057">Aromatic amino acid biosynthesis</keyword>
<comment type="pathway">
    <text evidence="1 11">Metabolic intermediate biosynthesis; chorismate biosynthesis; chorismate from D-erythrose 4-phosphate and phosphoenolpyruvate: step 5/7.</text>
</comment>
<sequence length="215" mass="23390">MTENDKTRDLNVHTAGLNAKSVDPDRLVAALGSRSIVLVGIMGCGKSTVGKRLAQRLGLEFIDADSEIERAANMTVSEIFAAHGEPYFRSGEERVIARLLGEGPQVLATGGGAFMSETTRTEISEHGLSVWLKVDFDTVMARVRRRATRPLLQNADPEGTMRQLLDEREPVYATAALTVTSKDVPHDAVVDQIIVAMAAYLLQREDTLTSSTPHT</sequence>
<dbReference type="Gene3D" id="3.40.50.300">
    <property type="entry name" value="P-loop containing nucleotide triphosphate hydrolases"/>
    <property type="match status" value="1"/>
</dbReference>
<dbReference type="OrthoDB" id="9800332at2"/>
<dbReference type="GO" id="GO:0000287">
    <property type="term" value="F:magnesium ion binding"/>
    <property type="evidence" value="ECO:0007669"/>
    <property type="project" value="UniProtKB-UniRule"/>
</dbReference>
<evidence type="ECO:0000256" key="8">
    <source>
        <dbReference type="ARBA" id="ARBA00022840"/>
    </source>
</evidence>
<dbReference type="PRINTS" id="PR01100">
    <property type="entry name" value="SHIKIMTKNASE"/>
</dbReference>
<dbReference type="InterPro" id="IPR000623">
    <property type="entry name" value="Shikimate_kinase/TSH1"/>
</dbReference>
<dbReference type="GO" id="GO:0009073">
    <property type="term" value="P:aromatic amino acid family biosynthetic process"/>
    <property type="evidence" value="ECO:0007669"/>
    <property type="project" value="UniProtKB-KW"/>
</dbReference>
<organism evidence="12 13">
    <name type="scientific">Roseibium album</name>
    <dbReference type="NCBI Taxonomy" id="311410"/>
    <lineage>
        <taxon>Bacteria</taxon>
        <taxon>Pseudomonadati</taxon>
        <taxon>Pseudomonadota</taxon>
        <taxon>Alphaproteobacteria</taxon>
        <taxon>Hyphomicrobiales</taxon>
        <taxon>Stappiaceae</taxon>
        <taxon>Roseibium</taxon>
    </lineage>
</organism>
<comment type="function">
    <text evidence="11">Catalyzes the specific phosphorylation of the 3-hydroxyl group of shikimic acid using ATP as a cosubstrate.</text>
</comment>
<dbReference type="InterPro" id="IPR031322">
    <property type="entry name" value="Shikimate/glucono_kinase"/>
</dbReference>
<evidence type="ECO:0000256" key="6">
    <source>
        <dbReference type="ARBA" id="ARBA00022741"/>
    </source>
</evidence>
<evidence type="ECO:0000256" key="4">
    <source>
        <dbReference type="ARBA" id="ARBA00022605"/>
    </source>
</evidence>
<evidence type="ECO:0000256" key="11">
    <source>
        <dbReference type="HAMAP-Rule" id="MF_00109"/>
    </source>
</evidence>
<dbReference type="STRING" id="311410.LA5095_02097"/>